<organism evidence="2 3">
    <name type="scientific">Spirosoma agri</name>
    <dbReference type="NCBI Taxonomy" id="1987381"/>
    <lineage>
        <taxon>Bacteria</taxon>
        <taxon>Pseudomonadati</taxon>
        <taxon>Bacteroidota</taxon>
        <taxon>Cytophagia</taxon>
        <taxon>Cytophagales</taxon>
        <taxon>Cytophagaceae</taxon>
        <taxon>Spirosoma</taxon>
    </lineage>
</organism>
<dbReference type="RefSeq" id="WP_164043363.1">
    <property type="nucleotide sequence ID" value="NZ_JAAGNZ010000003.1"/>
</dbReference>
<proteinExistence type="predicted"/>
<sequence>MTILEQVKNLFGFTSAQPNAPIKSPEQTDSSIIAPKPLPAGPPPAAQRRDQILRFIVGKLRAYQNEPLTTPVTLQLSVVFASAEEEEVYRVALWASQPKKFQDELNRQLADNYINLPRNWQFTYSLLADELPTDCTYRDGNLGLTVIDQTKPAGAPIRAKLIALVGQTEQADYVLDPAQKTSFCIGRGHSTQTSSGRVRTNDIVFLNDDDAGFDPQRGVGNGAVSRSHATIRYDEAQQRYTLLVDQGGLPASGNKTKILHPDNSIERADISGMGYPLVDGDQVELGGEVTLLFEIMK</sequence>
<evidence type="ECO:0000313" key="2">
    <source>
        <dbReference type="EMBL" id="NEU70145.1"/>
    </source>
</evidence>
<gene>
    <name evidence="2" type="ORF">GK091_24930</name>
</gene>
<accession>A0A6M0IRM7</accession>
<feature type="region of interest" description="Disordered" evidence="1">
    <location>
        <begin position="18"/>
        <end position="46"/>
    </location>
</feature>
<name>A0A6M0IRM7_9BACT</name>
<dbReference type="SUPFAM" id="SSF49879">
    <property type="entry name" value="SMAD/FHA domain"/>
    <property type="match status" value="1"/>
</dbReference>
<dbReference type="Gene3D" id="2.60.200.20">
    <property type="match status" value="1"/>
</dbReference>
<dbReference type="AlphaFoldDB" id="A0A6M0IRM7"/>
<comment type="caution">
    <text evidence="2">The sequence shown here is derived from an EMBL/GenBank/DDBJ whole genome shotgun (WGS) entry which is preliminary data.</text>
</comment>
<dbReference type="Proteomes" id="UP000477386">
    <property type="component" value="Unassembled WGS sequence"/>
</dbReference>
<dbReference type="InterPro" id="IPR008984">
    <property type="entry name" value="SMAD_FHA_dom_sf"/>
</dbReference>
<dbReference type="EMBL" id="JAAGNZ010000003">
    <property type="protein sequence ID" value="NEU70145.1"/>
    <property type="molecule type" value="Genomic_DNA"/>
</dbReference>
<evidence type="ECO:0000313" key="3">
    <source>
        <dbReference type="Proteomes" id="UP000477386"/>
    </source>
</evidence>
<evidence type="ECO:0000256" key="1">
    <source>
        <dbReference type="SAM" id="MobiDB-lite"/>
    </source>
</evidence>
<protein>
    <submittedName>
        <fullName evidence="2">FHA domain-containing protein</fullName>
    </submittedName>
</protein>
<feature type="compositionally biased region" description="Pro residues" evidence="1">
    <location>
        <begin position="36"/>
        <end position="45"/>
    </location>
</feature>
<keyword evidence="3" id="KW-1185">Reference proteome</keyword>
<reference evidence="2 3" key="1">
    <citation type="submission" date="2020-02" db="EMBL/GenBank/DDBJ databases">
        <title>Draft genome sequence of two Spirosoma agri KCTC 52727 and Spirosoma terrae KCTC 52035.</title>
        <authorList>
            <person name="Rojas J."/>
            <person name="Ambika Manirajan B."/>
            <person name="Ratering S."/>
            <person name="Suarez C."/>
            <person name="Schnell S."/>
        </authorList>
    </citation>
    <scope>NUCLEOTIDE SEQUENCE [LARGE SCALE GENOMIC DNA]</scope>
    <source>
        <strain evidence="2 3">KCTC 52727</strain>
    </source>
</reference>